<reference evidence="2" key="1">
    <citation type="submission" date="2024-04" db="UniProtKB">
        <authorList>
            <consortium name="EnsemblMetazoa"/>
        </authorList>
    </citation>
    <scope>IDENTIFICATION</scope>
    <source>
        <strain evidence="2">EBRO</strain>
    </source>
</reference>
<evidence type="ECO:0000313" key="2">
    <source>
        <dbReference type="EnsemblMetazoa" id="ENSAATROPP006361"/>
    </source>
</evidence>
<evidence type="ECO:0000256" key="1">
    <source>
        <dbReference type="SAM" id="MobiDB-lite"/>
    </source>
</evidence>
<feature type="region of interest" description="Disordered" evidence="1">
    <location>
        <begin position="52"/>
        <end position="85"/>
    </location>
</feature>
<organism evidence="2 3">
    <name type="scientific">Anopheles atroparvus</name>
    <name type="common">European mosquito</name>
    <dbReference type="NCBI Taxonomy" id="41427"/>
    <lineage>
        <taxon>Eukaryota</taxon>
        <taxon>Metazoa</taxon>
        <taxon>Ecdysozoa</taxon>
        <taxon>Arthropoda</taxon>
        <taxon>Hexapoda</taxon>
        <taxon>Insecta</taxon>
        <taxon>Pterygota</taxon>
        <taxon>Neoptera</taxon>
        <taxon>Endopterygota</taxon>
        <taxon>Diptera</taxon>
        <taxon>Nematocera</taxon>
        <taxon>Culicoidea</taxon>
        <taxon>Culicidae</taxon>
        <taxon>Anophelinae</taxon>
        <taxon>Anopheles</taxon>
    </lineage>
</organism>
<proteinExistence type="predicted"/>
<protein>
    <submittedName>
        <fullName evidence="2">Uncharacterized protein</fullName>
    </submittedName>
</protein>
<name>A0AAG5D5D8_ANOAO</name>
<dbReference type="EnsemblMetazoa" id="ENSAATROPT007090">
    <property type="protein sequence ID" value="ENSAATROPP006361"/>
    <property type="gene ID" value="ENSAATROPG005778"/>
</dbReference>
<accession>A0AAG5D5D8</accession>
<evidence type="ECO:0000313" key="3">
    <source>
        <dbReference type="Proteomes" id="UP000075880"/>
    </source>
</evidence>
<keyword evidence="3" id="KW-1185">Reference proteome</keyword>
<dbReference type="AlphaFoldDB" id="A0AAG5D5D8"/>
<sequence>VRSISDGRTRENVGTWRTVKFVTVSVTADVRNGRDRPEEDRAQERIPKEVRGVGRGGKTHGRTLPLFVTADRGKNAPDSSPHTIESDYLEGCNKQQQKKAHLRTAILSKNSTIMLNQETGEMEYETVGGYDRERIYLDKETGEVSSYPAEPATIASHRRRSKFLVPKQYLRSQSGIVARRTATTTSTMATSSAVGCAAAVSNACKLKMIPMTKEVPVK</sequence>
<dbReference type="Proteomes" id="UP000075880">
    <property type="component" value="Unassembled WGS sequence"/>
</dbReference>